<comment type="caution">
    <text evidence="2">The sequence shown here is derived from an EMBL/GenBank/DDBJ whole genome shotgun (WGS) entry which is preliminary data.</text>
</comment>
<dbReference type="Proteomes" id="UP001149140">
    <property type="component" value="Unassembled WGS sequence"/>
</dbReference>
<evidence type="ECO:0000259" key="1">
    <source>
        <dbReference type="Pfam" id="PF06439"/>
    </source>
</evidence>
<dbReference type="SUPFAM" id="SSF49899">
    <property type="entry name" value="Concanavalin A-like lectins/glucanases"/>
    <property type="match status" value="1"/>
</dbReference>
<dbReference type="InterPro" id="IPR013320">
    <property type="entry name" value="ConA-like_dom_sf"/>
</dbReference>
<dbReference type="InterPro" id="IPR010496">
    <property type="entry name" value="AL/BT2_dom"/>
</dbReference>
<gene>
    <name evidence="2" type="ORF">OM076_01175</name>
</gene>
<dbReference type="SUPFAM" id="SSF49503">
    <property type="entry name" value="Cupredoxins"/>
    <property type="match status" value="1"/>
</dbReference>
<dbReference type="Gene3D" id="2.60.120.200">
    <property type="match status" value="1"/>
</dbReference>
<dbReference type="InterPro" id="IPR058094">
    <property type="entry name" value="Ig-like_OmpL47-like"/>
</dbReference>
<sequence>MITTWSSSNGTTFASFGAPISVTQYLSQPGGLRVGVFAKHDAGGTDDIAQFDAFNVVASADPQTPGDDCGGNGQCPETDEFDGTAIDPKWALVNPIAGANPTVANGRLVVPLRQADLYAAVGTAQLLLQPVPTGSWTATAKVVHAGLTADGEALGLGLINSFNPNYFVKAGVQYKNDTDPNTSGNQPGKWAERVLTSNGAAITLPPATVPYPNSGALSPSGAYIWVQLAYDDVAKTLTTATSTDGTTFTTFGAPISTTQYLNQPGGYRIGVFGKRDGNSANKNVELESFTLESGNCGTGNDTSAPTTTHVLAPATPNGDGGWYDTDVKVTLTAKDNDGGSGLDKTEYREQGAANWTAYSAPFDVTTAGSHTIEYRSTDKKGNVESTRTVTFKIDKVNPATTAKLNGEDPKATYTGDVAVDLDATDATSGVKTTEIRVDGGDWKPYVEEETILNTEADLAKWAQAGPGKLTWNAAGGGFFRPSGGLGMPWYPVKDYGDFVMKFQWRDSATGSNGNGGAFVRFPNPAEAVTRTAANRYPCQVGSATSDQAWVAIYCGHEIQINDYQSDAQKTGSIYNFSPLNATQAKVQPRGTWVDYEIKVVGQTYTISRNGEVLQTFQNTPGKTSSRSGDPSTTDRQFTRGYVGLQNHSDADVIDYKNVRILSLDAGSVKGPVTVTGNGAHTVEYRSTDVAGNVEATKKVDFTIGAAGGDTTAPVTTHTLTPATPGAGGTYNGQVSVLLSATDPAQAGGSSTPKTVDVNAFPDHWEPNALTANTGDTVRWNFPTATAGTVHDVHLIKPGEAPTSAGTQIAGITVPGGASATSVVAAAGAYSFYCSVHAHPGTDGWEGMVGKVTVTAGGGSTPGSGVDYTEYRINTGGATGEWVRKDNTSSASPFVNTVGVSAVGSHVVEYRSKDKAGNTEATKSVAFAIAAPSVGDSEDTDVNADVPLVMSLELTGTAAVGPLAPGVAKDYTASLAAKVTSSSPTTSLSAVDPSTNAPGHLVNGSAVLPQALQVGAGGPFAPIGSTPALLKSWTGPLANDPVTLEFKQPVSATDKLVAGHYSKRITFTLSATTP</sequence>
<keyword evidence="3" id="KW-1185">Reference proteome</keyword>
<dbReference type="Gene3D" id="3.30.1920.20">
    <property type="match status" value="1"/>
</dbReference>
<proteinExistence type="predicted"/>
<feature type="domain" description="3-keto-alpha-glucoside-1,2-lyase/3-keto-2-hydroxy-glucal hydratase" evidence="1">
    <location>
        <begin position="452"/>
        <end position="660"/>
    </location>
</feature>
<name>A0A9X3MMJ0_9ACTN</name>
<dbReference type="EMBL" id="JAPDOD010000001">
    <property type="protein sequence ID" value="MDA0158860.1"/>
    <property type="molecule type" value="Genomic_DNA"/>
</dbReference>
<protein>
    <submittedName>
        <fullName evidence="2">DUF1080 domain-containing protein</fullName>
    </submittedName>
</protein>
<dbReference type="NCBIfam" id="NF047446">
    <property type="entry name" value="barrel_OmpL47"/>
    <property type="match status" value="1"/>
</dbReference>
<dbReference type="InterPro" id="IPR008972">
    <property type="entry name" value="Cupredoxin"/>
</dbReference>
<reference evidence="2" key="1">
    <citation type="submission" date="2022-10" db="EMBL/GenBank/DDBJ databases">
        <title>The WGS of Solirubrobacter ginsenosidimutans DSM 21036.</title>
        <authorList>
            <person name="Jiang Z."/>
        </authorList>
    </citation>
    <scope>NUCLEOTIDE SEQUENCE</scope>
    <source>
        <strain evidence="2">DSM 21036</strain>
    </source>
</reference>
<evidence type="ECO:0000313" key="3">
    <source>
        <dbReference type="Proteomes" id="UP001149140"/>
    </source>
</evidence>
<accession>A0A9X3MMJ0</accession>
<dbReference type="Gene3D" id="2.60.120.560">
    <property type="entry name" value="Exo-inulinase, domain 1"/>
    <property type="match status" value="1"/>
</dbReference>
<dbReference type="Pfam" id="PF06439">
    <property type="entry name" value="3keto-disac_hyd"/>
    <property type="match status" value="1"/>
</dbReference>
<evidence type="ECO:0000313" key="2">
    <source>
        <dbReference type="EMBL" id="MDA0158860.1"/>
    </source>
</evidence>
<dbReference type="GO" id="GO:0016787">
    <property type="term" value="F:hydrolase activity"/>
    <property type="evidence" value="ECO:0007669"/>
    <property type="project" value="InterPro"/>
</dbReference>
<dbReference type="Gene3D" id="2.60.40.420">
    <property type="entry name" value="Cupredoxins - blue copper proteins"/>
    <property type="match status" value="1"/>
</dbReference>
<organism evidence="2 3">
    <name type="scientific">Solirubrobacter ginsenosidimutans</name>
    <dbReference type="NCBI Taxonomy" id="490573"/>
    <lineage>
        <taxon>Bacteria</taxon>
        <taxon>Bacillati</taxon>
        <taxon>Actinomycetota</taxon>
        <taxon>Thermoleophilia</taxon>
        <taxon>Solirubrobacterales</taxon>
        <taxon>Solirubrobacteraceae</taxon>
        <taxon>Solirubrobacter</taxon>
    </lineage>
</organism>
<dbReference type="AlphaFoldDB" id="A0A9X3MMJ0"/>